<dbReference type="GO" id="GO:0006508">
    <property type="term" value="P:proteolysis"/>
    <property type="evidence" value="ECO:0007669"/>
    <property type="project" value="InterPro"/>
</dbReference>
<dbReference type="InterPro" id="IPR007484">
    <property type="entry name" value="Peptidase_M28"/>
</dbReference>
<dbReference type="PANTHER" id="PTHR12147:SF26">
    <property type="entry name" value="PEPTIDASE M28 DOMAIN-CONTAINING PROTEIN"/>
    <property type="match status" value="1"/>
</dbReference>
<keyword evidence="6" id="KW-1185">Reference proteome</keyword>
<evidence type="ECO:0000259" key="4">
    <source>
        <dbReference type="Pfam" id="PF04389"/>
    </source>
</evidence>
<keyword evidence="3" id="KW-0732">Signal</keyword>
<accession>A0A0L0D5G0</accession>
<proteinExistence type="inferred from homology"/>
<dbReference type="InterPro" id="IPR045175">
    <property type="entry name" value="M28_fam"/>
</dbReference>
<organism evidence="5 6">
    <name type="scientific">Thecamonas trahens ATCC 50062</name>
    <dbReference type="NCBI Taxonomy" id="461836"/>
    <lineage>
        <taxon>Eukaryota</taxon>
        <taxon>Apusozoa</taxon>
        <taxon>Apusomonadida</taxon>
        <taxon>Apusomonadidae</taxon>
        <taxon>Thecamonas</taxon>
    </lineage>
</organism>
<reference evidence="5 6" key="1">
    <citation type="submission" date="2010-05" db="EMBL/GenBank/DDBJ databases">
        <title>The Genome Sequence of Thecamonas trahens ATCC 50062.</title>
        <authorList>
            <consortium name="The Broad Institute Genome Sequencing Platform"/>
            <person name="Russ C."/>
            <person name="Cuomo C."/>
            <person name="Shea T."/>
            <person name="Young S.K."/>
            <person name="Zeng Q."/>
            <person name="Koehrsen M."/>
            <person name="Haas B."/>
            <person name="Borodovsky M."/>
            <person name="Guigo R."/>
            <person name="Alvarado L."/>
            <person name="Berlin A."/>
            <person name="Bochicchio J."/>
            <person name="Borenstein D."/>
            <person name="Chapman S."/>
            <person name="Chen Z."/>
            <person name="Freedman E."/>
            <person name="Gellesch M."/>
            <person name="Goldberg J."/>
            <person name="Griggs A."/>
            <person name="Gujja S."/>
            <person name="Heilman E."/>
            <person name="Heiman D."/>
            <person name="Hepburn T."/>
            <person name="Howarth C."/>
            <person name="Jen D."/>
            <person name="Larson L."/>
            <person name="Mehta T."/>
            <person name="Park D."/>
            <person name="Pearson M."/>
            <person name="Roberts A."/>
            <person name="Saif S."/>
            <person name="Shenoy N."/>
            <person name="Sisk P."/>
            <person name="Stolte C."/>
            <person name="Sykes S."/>
            <person name="Thomson T."/>
            <person name="Walk T."/>
            <person name="White J."/>
            <person name="Yandava C."/>
            <person name="Burger G."/>
            <person name="Gray M.W."/>
            <person name="Holland P.W.H."/>
            <person name="King N."/>
            <person name="Lang F.B.F."/>
            <person name="Roger A.J."/>
            <person name="Ruiz-Trillo I."/>
            <person name="Lander E."/>
            <person name="Nusbaum C."/>
        </authorList>
    </citation>
    <scope>NUCLEOTIDE SEQUENCE [LARGE SCALE GENOMIC DNA]</scope>
    <source>
        <strain evidence="5 6">ATCC 50062</strain>
    </source>
</reference>
<evidence type="ECO:0000256" key="1">
    <source>
        <dbReference type="ARBA" id="ARBA00001947"/>
    </source>
</evidence>
<comment type="cofactor">
    <cofactor evidence="1">
        <name>Zn(2+)</name>
        <dbReference type="ChEBI" id="CHEBI:29105"/>
    </cofactor>
</comment>
<dbReference type="STRING" id="461836.A0A0L0D5G0"/>
<feature type="signal peptide" evidence="3">
    <location>
        <begin position="1"/>
        <end position="23"/>
    </location>
</feature>
<dbReference type="RefSeq" id="XP_013759386.1">
    <property type="nucleotide sequence ID" value="XM_013903932.1"/>
</dbReference>
<dbReference type="AlphaFoldDB" id="A0A0L0D5G0"/>
<dbReference type="OrthoDB" id="10013407at2759"/>
<gene>
    <name evidence="5" type="ORF">AMSG_02467</name>
</gene>
<dbReference type="PANTHER" id="PTHR12147">
    <property type="entry name" value="METALLOPEPTIDASE M28 FAMILY MEMBER"/>
    <property type="match status" value="1"/>
</dbReference>
<dbReference type="EMBL" id="GL349447">
    <property type="protein sequence ID" value="KNC47450.1"/>
    <property type="molecule type" value="Genomic_DNA"/>
</dbReference>
<evidence type="ECO:0000256" key="3">
    <source>
        <dbReference type="SAM" id="SignalP"/>
    </source>
</evidence>
<dbReference type="Pfam" id="PF04389">
    <property type="entry name" value="Peptidase_M28"/>
    <property type="match status" value="1"/>
</dbReference>
<evidence type="ECO:0000256" key="2">
    <source>
        <dbReference type="ARBA" id="ARBA00005634"/>
    </source>
</evidence>
<dbReference type="Gene3D" id="3.40.630.10">
    <property type="entry name" value="Zn peptidases"/>
    <property type="match status" value="1"/>
</dbReference>
<evidence type="ECO:0000313" key="6">
    <source>
        <dbReference type="Proteomes" id="UP000054408"/>
    </source>
</evidence>
<feature type="chain" id="PRO_5005537266" evidence="3">
    <location>
        <begin position="24"/>
        <end position="482"/>
    </location>
</feature>
<name>A0A0L0D5G0_THETB</name>
<evidence type="ECO:0000313" key="5">
    <source>
        <dbReference type="EMBL" id="KNC47450.1"/>
    </source>
</evidence>
<dbReference type="GO" id="GO:0008235">
    <property type="term" value="F:metalloexopeptidase activity"/>
    <property type="evidence" value="ECO:0007669"/>
    <property type="project" value="InterPro"/>
</dbReference>
<sequence length="482" mass="51395">MHVLVVMTMAMVMVSLMACCAHGQFLAAIPHAISSLPPTVDTLSMTLPKLDIHASLPGFALASSSLSLSVAAGTGGSFLPSNAIILSNSPSLYLAPEPRRLLVVLEQMQLSSTGDHRSWAHRVRKAVGVKEIYARGPNVVYDMPVEAYEDFAAKIGAADVDAHLLPMPAQPLVAVSANATARVARIRDTVRALQNPNPIISTLAARVSPTNIRSTLEYITGVTSSITTRNSLSLGAEEAATWLRTQLETLGYDVEVQHFKSGYAPNVIGTLPGRFETTSVVVGAHYDSRSKDLYSKTNPAPGADDNGSGTASMLELARVLATSGVNYDYTVRIGFWAGEEQGLLGSKAYAKKCRDADLDIIAYINSDMVAYRPSANAVQLALMERDSSTLLNDALFAIMELYEPSLRTCFSPACCSDHASFNGQGYLATGVFENCGPILDPMYHNQGDVVDRPGFDIDGELATACRAIVAATLSFAGIDPTL</sequence>
<comment type="similarity">
    <text evidence="2">Belongs to the peptidase M28 family. M28B subfamily.</text>
</comment>
<dbReference type="GeneID" id="25562147"/>
<protein>
    <submittedName>
        <fullName evidence="5">Peptidase M28</fullName>
    </submittedName>
</protein>
<dbReference type="eggNOG" id="KOG2195">
    <property type="taxonomic scope" value="Eukaryota"/>
</dbReference>
<feature type="domain" description="Peptidase M28" evidence="4">
    <location>
        <begin position="266"/>
        <end position="452"/>
    </location>
</feature>
<dbReference type="Proteomes" id="UP000054408">
    <property type="component" value="Unassembled WGS sequence"/>
</dbReference>
<dbReference type="SUPFAM" id="SSF53187">
    <property type="entry name" value="Zn-dependent exopeptidases"/>
    <property type="match status" value="1"/>
</dbReference>